<dbReference type="Proteomes" id="UP000663853">
    <property type="component" value="Unassembled WGS sequence"/>
</dbReference>
<protein>
    <submittedName>
        <fullName evidence="1">Uncharacterized protein</fullName>
    </submittedName>
</protein>
<name>A0A8H3HTD2_9AGAM</name>
<evidence type="ECO:0000313" key="2">
    <source>
        <dbReference type="Proteomes" id="UP000663853"/>
    </source>
</evidence>
<sequence length="496" mass="55440">MSYRTHLSPGLSIFDEGFGAFYRPPSGNWNRPQIDVGSAASIYSGETAVHSSSGAYSTGSISPQQGPDSPTTIHKDINIGLMNGQANFDYIREGECVTPRSVREMHWCSEQSDDPHEFIILRIEDANQNEAWVRFKAYSGGGIMGDMAYSGAPLFANTMSPHANISFENGIDYQAVVEIRKKMSRLHKIPADGKNRASRTADLAQMLTLHIGQGVGLCTPQDLCEIWPSVPTSDRRLFELRWYEIPDGSGAEFIVLLINGSSDLSSYEDWWVRLERIEMSDHVAISTKSDAVIHPGSELKHKMTFNDGLPFEKVIDVLRSVPIGFNPIIEDCWFYASTLAHKLSMEVSDDLGECTLRDLREFWSGERGSQMLVNRIQSLQEFETPGIPCEFLLLNISQDKYDRRSLWVRLGKNADGNEDCASISRNRRRLVGGAGSELIADVAFEVLKLGDVMSTLSKINAEMSTATNRRGPYRVVPHEIIGRITQRDYVCWIQGN</sequence>
<dbReference type="EMBL" id="CAJMXA010004076">
    <property type="protein sequence ID" value="CAE6533784.1"/>
    <property type="molecule type" value="Genomic_DNA"/>
</dbReference>
<comment type="caution">
    <text evidence="1">The sequence shown here is derived from an EMBL/GenBank/DDBJ whole genome shotgun (WGS) entry which is preliminary data.</text>
</comment>
<organism evidence="1 2">
    <name type="scientific">Rhizoctonia solani</name>
    <dbReference type="NCBI Taxonomy" id="456999"/>
    <lineage>
        <taxon>Eukaryota</taxon>
        <taxon>Fungi</taxon>
        <taxon>Dikarya</taxon>
        <taxon>Basidiomycota</taxon>
        <taxon>Agaricomycotina</taxon>
        <taxon>Agaricomycetes</taxon>
        <taxon>Cantharellales</taxon>
        <taxon>Ceratobasidiaceae</taxon>
        <taxon>Rhizoctonia</taxon>
    </lineage>
</organism>
<accession>A0A8H3HTD2</accession>
<reference evidence="1" key="1">
    <citation type="submission" date="2021-01" db="EMBL/GenBank/DDBJ databases">
        <authorList>
            <person name="Kaushik A."/>
        </authorList>
    </citation>
    <scope>NUCLEOTIDE SEQUENCE</scope>
    <source>
        <strain evidence="1">AG6-10EEA</strain>
    </source>
</reference>
<proteinExistence type="predicted"/>
<dbReference type="OrthoDB" id="3210574at2759"/>
<gene>
    <name evidence="1" type="ORF">RDB_LOCUS173491</name>
</gene>
<evidence type="ECO:0000313" key="1">
    <source>
        <dbReference type="EMBL" id="CAE6533784.1"/>
    </source>
</evidence>
<dbReference type="AlphaFoldDB" id="A0A8H3HTD2"/>